<evidence type="ECO:0000259" key="1">
    <source>
        <dbReference type="PROSITE" id="PS50181"/>
    </source>
</evidence>
<dbReference type="Gene3D" id="1.20.1280.50">
    <property type="match status" value="1"/>
</dbReference>
<dbReference type="SMART" id="SM00256">
    <property type="entry name" value="FBOX"/>
    <property type="match status" value="1"/>
</dbReference>
<dbReference type="InterPro" id="IPR006527">
    <property type="entry name" value="F-box-assoc_dom_typ1"/>
</dbReference>
<dbReference type="PANTHER" id="PTHR31672:SF13">
    <property type="entry name" value="F-BOX PROTEIN CPR30-LIKE"/>
    <property type="match status" value="1"/>
</dbReference>
<dbReference type="Pfam" id="PF00646">
    <property type="entry name" value="F-box"/>
    <property type="match status" value="1"/>
</dbReference>
<dbReference type="InterPro" id="IPR036047">
    <property type="entry name" value="F-box-like_dom_sf"/>
</dbReference>
<keyword evidence="3" id="KW-1185">Reference proteome</keyword>
<dbReference type="CDD" id="cd22157">
    <property type="entry name" value="F-box_AtFBW1-like"/>
    <property type="match status" value="1"/>
</dbReference>
<reference evidence="2 3" key="1">
    <citation type="journal article" date="2024" name="G3 (Bethesda)">
        <title>Genome assembly of Hibiscus sabdariffa L. provides insights into metabolisms of medicinal natural products.</title>
        <authorList>
            <person name="Kim T."/>
        </authorList>
    </citation>
    <scope>NUCLEOTIDE SEQUENCE [LARGE SCALE GENOMIC DNA]</scope>
    <source>
        <strain evidence="2">TK-2024</strain>
        <tissue evidence="2">Old leaves</tissue>
    </source>
</reference>
<dbReference type="InterPro" id="IPR050796">
    <property type="entry name" value="SCF_F-box_component"/>
</dbReference>
<name>A0ABR2DYS5_9ROSI</name>
<organism evidence="2 3">
    <name type="scientific">Hibiscus sabdariffa</name>
    <name type="common">roselle</name>
    <dbReference type="NCBI Taxonomy" id="183260"/>
    <lineage>
        <taxon>Eukaryota</taxon>
        <taxon>Viridiplantae</taxon>
        <taxon>Streptophyta</taxon>
        <taxon>Embryophyta</taxon>
        <taxon>Tracheophyta</taxon>
        <taxon>Spermatophyta</taxon>
        <taxon>Magnoliopsida</taxon>
        <taxon>eudicotyledons</taxon>
        <taxon>Gunneridae</taxon>
        <taxon>Pentapetalae</taxon>
        <taxon>rosids</taxon>
        <taxon>malvids</taxon>
        <taxon>Malvales</taxon>
        <taxon>Malvaceae</taxon>
        <taxon>Malvoideae</taxon>
        <taxon>Hibiscus</taxon>
    </lineage>
</organism>
<accession>A0ABR2DYS5</accession>
<protein>
    <recommendedName>
        <fullName evidence="1">F-box domain-containing protein</fullName>
    </recommendedName>
</protein>
<dbReference type="SUPFAM" id="SSF81383">
    <property type="entry name" value="F-box domain"/>
    <property type="match status" value="1"/>
</dbReference>
<sequence length="303" mass="34978">MCDYMPVEVIREILKRLLVKSLVRFRSVCKTWNSLICDPSFISTHLQASLSNNTPFLLRKCSTNRQKSYFLHYDNDGFDEFKQLQFPVSGGFVSDAVVLVPFVNGALHWLGYQKRNNDEYSNAILGFDLSAEEFFEISLSESLSGLHYMDLSSTKKYGESSIAVLRRESGYTELFEWWVMKEYGVFESWTKLLTLDFEYIPRNWFPRVLGFRKNRQVLLHVANGRMASLDLNSQQMELHGVEGVEVVTGRIYLEGTYGAMPDRWAIEAYVCLFIMEQSFHMARLRLAMLAGLEKPVVTCVDKS</sequence>
<comment type="caution">
    <text evidence="2">The sequence shown here is derived from an EMBL/GenBank/DDBJ whole genome shotgun (WGS) entry which is preliminary data.</text>
</comment>
<evidence type="ECO:0000313" key="3">
    <source>
        <dbReference type="Proteomes" id="UP001472677"/>
    </source>
</evidence>
<feature type="domain" description="F-box" evidence="1">
    <location>
        <begin position="1"/>
        <end position="45"/>
    </location>
</feature>
<dbReference type="Proteomes" id="UP001472677">
    <property type="component" value="Unassembled WGS sequence"/>
</dbReference>
<evidence type="ECO:0000313" key="2">
    <source>
        <dbReference type="EMBL" id="KAK8549130.1"/>
    </source>
</evidence>
<dbReference type="PROSITE" id="PS50181">
    <property type="entry name" value="FBOX"/>
    <property type="match status" value="1"/>
</dbReference>
<proteinExistence type="predicted"/>
<dbReference type="PANTHER" id="PTHR31672">
    <property type="entry name" value="BNACNNG10540D PROTEIN"/>
    <property type="match status" value="1"/>
</dbReference>
<dbReference type="InterPro" id="IPR001810">
    <property type="entry name" value="F-box_dom"/>
</dbReference>
<dbReference type="Pfam" id="PF07734">
    <property type="entry name" value="FBA_1"/>
    <property type="match status" value="1"/>
</dbReference>
<dbReference type="EMBL" id="JBBPBM010000021">
    <property type="protein sequence ID" value="KAK8549130.1"/>
    <property type="molecule type" value="Genomic_DNA"/>
</dbReference>
<gene>
    <name evidence="2" type="ORF">V6N12_062028</name>
</gene>